<proteinExistence type="inferred from homology"/>
<dbReference type="PANTHER" id="PTHR40074">
    <property type="entry name" value="O-ACETYLTRANSFERASE WECH"/>
    <property type="match status" value="1"/>
</dbReference>
<feature type="domain" description="Acyltransferase 3" evidence="8">
    <location>
        <begin position="7"/>
        <end position="319"/>
    </location>
</feature>
<comment type="subcellular location">
    <subcellularLocation>
        <location evidence="1">Cell membrane</location>
        <topology evidence="1">Multi-pass membrane protein</topology>
    </subcellularLocation>
</comment>
<accession>A0ABQ3HZE9</accession>
<feature type="transmembrane region" description="Helical" evidence="7">
    <location>
        <begin position="240"/>
        <end position="259"/>
    </location>
</feature>
<dbReference type="Proteomes" id="UP000620550">
    <property type="component" value="Unassembled WGS sequence"/>
</dbReference>
<evidence type="ECO:0000256" key="2">
    <source>
        <dbReference type="ARBA" id="ARBA00007400"/>
    </source>
</evidence>
<protein>
    <recommendedName>
        <fullName evidence="8">Acyltransferase 3 domain-containing protein</fullName>
    </recommendedName>
</protein>
<keyword evidence="3" id="KW-1003">Cell membrane</keyword>
<feature type="transmembrane region" description="Helical" evidence="7">
    <location>
        <begin position="78"/>
        <end position="99"/>
    </location>
</feature>
<evidence type="ECO:0000313" key="9">
    <source>
        <dbReference type="EMBL" id="GHE40982.1"/>
    </source>
</evidence>
<evidence type="ECO:0000259" key="8">
    <source>
        <dbReference type="Pfam" id="PF01757"/>
    </source>
</evidence>
<name>A0ABQ3HZE9_9SPHI</name>
<feature type="transmembrane region" description="Helical" evidence="7">
    <location>
        <begin position="129"/>
        <end position="148"/>
    </location>
</feature>
<evidence type="ECO:0000313" key="10">
    <source>
        <dbReference type="Proteomes" id="UP000620550"/>
    </source>
</evidence>
<dbReference type="InterPro" id="IPR002656">
    <property type="entry name" value="Acyl_transf_3_dom"/>
</dbReference>
<feature type="transmembrane region" description="Helical" evidence="7">
    <location>
        <begin position="157"/>
        <end position="177"/>
    </location>
</feature>
<evidence type="ECO:0000256" key="1">
    <source>
        <dbReference type="ARBA" id="ARBA00004651"/>
    </source>
</evidence>
<evidence type="ECO:0000256" key="5">
    <source>
        <dbReference type="ARBA" id="ARBA00022989"/>
    </source>
</evidence>
<feature type="transmembrane region" description="Helical" evidence="7">
    <location>
        <begin position="7"/>
        <end position="28"/>
    </location>
</feature>
<evidence type="ECO:0000256" key="7">
    <source>
        <dbReference type="SAM" id="Phobius"/>
    </source>
</evidence>
<keyword evidence="5 7" id="KW-1133">Transmembrane helix</keyword>
<comment type="similarity">
    <text evidence="2">Belongs to the acyltransferase 3 family.</text>
</comment>
<feature type="transmembrane region" description="Helical" evidence="7">
    <location>
        <begin position="302"/>
        <end position="322"/>
    </location>
</feature>
<gene>
    <name evidence="9" type="ORF">GCM10017764_25330</name>
</gene>
<feature type="transmembrane region" description="Helical" evidence="7">
    <location>
        <begin position="207"/>
        <end position="225"/>
    </location>
</feature>
<keyword evidence="10" id="KW-1185">Reference proteome</keyword>
<feature type="transmembrane region" description="Helical" evidence="7">
    <location>
        <begin position="183"/>
        <end position="200"/>
    </location>
</feature>
<dbReference type="EMBL" id="BNAF01000009">
    <property type="protein sequence ID" value="GHE40982.1"/>
    <property type="molecule type" value="Genomic_DNA"/>
</dbReference>
<organism evidence="9 10">
    <name type="scientific">Sphingobacterium griseoflavum</name>
    <dbReference type="NCBI Taxonomy" id="1474952"/>
    <lineage>
        <taxon>Bacteria</taxon>
        <taxon>Pseudomonadati</taxon>
        <taxon>Bacteroidota</taxon>
        <taxon>Sphingobacteriia</taxon>
        <taxon>Sphingobacteriales</taxon>
        <taxon>Sphingobacteriaceae</taxon>
        <taxon>Sphingobacterium</taxon>
    </lineage>
</organism>
<reference evidence="10" key="1">
    <citation type="journal article" date="2019" name="Int. J. Syst. Evol. Microbiol.">
        <title>The Global Catalogue of Microorganisms (GCM) 10K type strain sequencing project: providing services to taxonomists for standard genome sequencing and annotation.</title>
        <authorList>
            <consortium name="The Broad Institute Genomics Platform"/>
            <consortium name="The Broad Institute Genome Sequencing Center for Infectious Disease"/>
            <person name="Wu L."/>
            <person name="Ma J."/>
        </authorList>
    </citation>
    <scope>NUCLEOTIDE SEQUENCE [LARGE SCALE GENOMIC DNA]</scope>
    <source>
        <strain evidence="10">CGMCC 1.12966</strain>
    </source>
</reference>
<evidence type="ECO:0000256" key="4">
    <source>
        <dbReference type="ARBA" id="ARBA00022692"/>
    </source>
</evidence>
<keyword evidence="4 7" id="KW-0812">Transmembrane</keyword>
<keyword evidence="6 7" id="KW-0472">Membrane</keyword>
<feature type="transmembrane region" description="Helical" evidence="7">
    <location>
        <begin position="279"/>
        <end position="296"/>
    </location>
</feature>
<comment type="caution">
    <text evidence="9">The sequence shown here is derived from an EMBL/GenBank/DDBJ whole genome shotgun (WGS) entry which is preliminary data.</text>
</comment>
<evidence type="ECO:0000256" key="6">
    <source>
        <dbReference type="ARBA" id="ARBA00023136"/>
    </source>
</evidence>
<sequence length="333" mass="38234">MQQSIPYLVTLRVLATFLVILIHASTGYLHTFSANSLDWSYANILNSMSRFSVPLFLLISGALLLDKKEDIFVFYQKRVTRILWPFLFWITVYLVYYFYRYTNVEVLPADRVLEISIEKILHGPSAHLWFLYMIIGVYLAIPFIRILVRHASEKEMYMLLSLWAASLLIMNKSYAAYMPKLDLSFFYGYAGYTVLGYMLAKKAFRVTNGTLAILIIVVILFNTYGTRLYSQSVHGFSPAFYGYLALNNALLASLVFLLCKNLLIKPPPAWLQALDRHSFGIYLVHIIVLNYVHPLVDLPTLYKIPVAALLTMLASFAIIFLLRKIPYGHYISG</sequence>
<dbReference type="PANTHER" id="PTHR40074:SF2">
    <property type="entry name" value="O-ACETYLTRANSFERASE WECH"/>
    <property type="match status" value="1"/>
</dbReference>
<dbReference type="RefSeq" id="WP_189627051.1">
    <property type="nucleotide sequence ID" value="NZ_BNAF01000009.1"/>
</dbReference>
<dbReference type="Pfam" id="PF01757">
    <property type="entry name" value="Acyl_transf_3"/>
    <property type="match status" value="1"/>
</dbReference>
<feature type="transmembrane region" description="Helical" evidence="7">
    <location>
        <begin position="48"/>
        <end position="66"/>
    </location>
</feature>
<evidence type="ECO:0000256" key="3">
    <source>
        <dbReference type="ARBA" id="ARBA00022475"/>
    </source>
</evidence>